<comment type="subcellular location">
    <subcellularLocation>
        <location evidence="1">Periplasm</location>
    </subcellularLocation>
</comment>
<dbReference type="InterPro" id="IPR039424">
    <property type="entry name" value="SBP_5"/>
</dbReference>
<evidence type="ECO:0000256" key="1">
    <source>
        <dbReference type="ARBA" id="ARBA00004418"/>
    </source>
</evidence>
<evidence type="ECO:0000313" key="4">
    <source>
        <dbReference type="EMBL" id="TWF59091.1"/>
    </source>
</evidence>
<dbReference type="InterPro" id="IPR000914">
    <property type="entry name" value="SBP_5_dom"/>
</dbReference>
<reference evidence="4 5" key="1">
    <citation type="submission" date="2019-06" db="EMBL/GenBank/DDBJ databases">
        <title>Sorghum-associated microbial communities from plants grown in Nebraska, USA.</title>
        <authorList>
            <person name="Schachtman D."/>
        </authorList>
    </citation>
    <scope>NUCLEOTIDE SEQUENCE [LARGE SCALE GENOMIC DNA]</scope>
    <source>
        <strain evidence="4 5">1225</strain>
    </source>
</reference>
<dbReference type="InterPro" id="IPR006311">
    <property type="entry name" value="TAT_signal"/>
</dbReference>
<dbReference type="InterPro" id="IPR030678">
    <property type="entry name" value="Peptide/Ni-bd"/>
</dbReference>
<comment type="similarity">
    <text evidence="2">Belongs to the bacterial solute-binding protein 5 family.</text>
</comment>
<proteinExistence type="inferred from homology"/>
<dbReference type="GO" id="GO:0015833">
    <property type="term" value="P:peptide transport"/>
    <property type="evidence" value="ECO:0007669"/>
    <property type="project" value="TreeGrafter"/>
</dbReference>
<dbReference type="PROSITE" id="PS51318">
    <property type="entry name" value="TAT"/>
    <property type="match status" value="1"/>
</dbReference>
<comment type="caution">
    <text evidence="4">The sequence shown here is derived from an EMBL/GenBank/DDBJ whole genome shotgun (WGS) entry which is preliminary data.</text>
</comment>
<accession>A0A561R911</accession>
<dbReference type="Gene3D" id="3.40.190.10">
    <property type="entry name" value="Periplasmic binding protein-like II"/>
    <property type="match status" value="1"/>
</dbReference>
<dbReference type="OrthoDB" id="9803988at2"/>
<keyword evidence="5" id="KW-1185">Reference proteome</keyword>
<feature type="domain" description="Solute-binding protein family 5" evidence="3">
    <location>
        <begin position="103"/>
        <end position="452"/>
    </location>
</feature>
<dbReference type="Pfam" id="PF00496">
    <property type="entry name" value="SBP_bac_5"/>
    <property type="match status" value="1"/>
</dbReference>
<dbReference type="PIRSF" id="PIRSF002741">
    <property type="entry name" value="MppA"/>
    <property type="match status" value="1"/>
</dbReference>
<dbReference type="EMBL" id="VIWP01000001">
    <property type="protein sequence ID" value="TWF59091.1"/>
    <property type="molecule type" value="Genomic_DNA"/>
</dbReference>
<dbReference type="CDD" id="cd08503">
    <property type="entry name" value="PBP2_NikA_DppA_OppA_like_17"/>
    <property type="match status" value="1"/>
</dbReference>
<dbReference type="AlphaFoldDB" id="A0A561R911"/>
<dbReference type="PANTHER" id="PTHR30290">
    <property type="entry name" value="PERIPLASMIC BINDING COMPONENT OF ABC TRANSPORTER"/>
    <property type="match status" value="1"/>
</dbReference>
<evidence type="ECO:0000256" key="2">
    <source>
        <dbReference type="ARBA" id="ARBA00005695"/>
    </source>
</evidence>
<dbReference type="Gene3D" id="3.10.105.10">
    <property type="entry name" value="Dipeptide-binding Protein, Domain 3"/>
    <property type="match status" value="1"/>
</dbReference>
<dbReference type="SUPFAM" id="SSF53850">
    <property type="entry name" value="Periplasmic binding protein-like II"/>
    <property type="match status" value="1"/>
</dbReference>
<organism evidence="4 5">
    <name type="scientific">Neorhizobium alkalisoli</name>
    <dbReference type="NCBI Taxonomy" id="528178"/>
    <lineage>
        <taxon>Bacteria</taxon>
        <taxon>Pseudomonadati</taxon>
        <taxon>Pseudomonadota</taxon>
        <taxon>Alphaproteobacteria</taxon>
        <taxon>Hyphomicrobiales</taxon>
        <taxon>Rhizobiaceae</taxon>
        <taxon>Rhizobium/Agrobacterium group</taxon>
        <taxon>Neorhizobium</taxon>
    </lineage>
</organism>
<evidence type="ECO:0000313" key="5">
    <source>
        <dbReference type="Proteomes" id="UP000320653"/>
    </source>
</evidence>
<dbReference type="RefSeq" id="WP_145633017.1">
    <property type="nucleotide sequence ID" value="NZ_VIWP01000001.1"/>
</dbReference>
<name>A0A561R911_9HYPH</name>
<evidence type="ECO:0000259" key="3">
    <source>
        <dbReference type="Pfam" id="PF00496"/>
    </source>
</evidence>
<dbReference type="GO" id="GO:0030288">
    <property type="term" value="C:outer membrane-bounded periplasmic space"/>
    <property type="evidence" value="ECO:0007669"/>
    <property type="project" value="UniProtKB-ARBA"/>
</dbReference>
<dbReference type="GO" id="GO:0043190">
    <property type="term" value="C:ATP-binding cassette (ABC) transporter complex"/>
    <property type="evidence" value="ECO:0007669"/>
    <property type="project" value="InterPro"/>
</dbReference>
<protein>
    <submittedName>
        <fullName evidence="4">Peptide/nickel transport system substrate-binding protein</fullName>
    </submittedName>
</protein>
<gene>
    <name evidence="4" type="ORF">FHW37_101897</name>
</gene>
<sequence>MSDKNDHAYIPRLRSQLAEGQINRREFLRTATLLGVSASAAVMMAGEVRPARAQETPKAGGSIRIENKNTAADPATMTSIDASNSTRQTLEYLTETGADNITRPYLLESWKPSEDLRSWTLNLRKGVKWQDGRDFTADDVTWNIKRLLADETGSSVLGLMKGYMLNETAAADGKKSHSLWDANAVEKVDDHTVRLNLKVAQIAVPEHLFHYSFAMVDPTASAKFRVGINGTGPFRVVEHNPGRNVVYEPNKNYWGNKPYLDRLEFVDYGDERAAVPAALISGQIQGILNAEPQQMPLLNSQPSLQRYEVLTGDGPALRFRVDQKPFSDPKVRLALKLAVDNAAVAKLALGDMGSAGEDHMVAPVHPEYFQLPAFKQDVARAKQLLAEAGYPNGLTFEVAVTKTPAYHVLVVQAIVEMWKQIGVNATINVMPTSAYYDIWTKVPVGLTSWAHRPLGIMNIGLAYRSGAPWNESGYSNPEFDKLLTQAESLADPVERRKVMEPIEKILQEDGPMIQATWRKQATFYSKKVGGFSMHPSQYIFARNLWLKA</sequence>
<dbReference type="Proteomes" id="UP000320653">
    <property type="component" value="Unassembled WGS sequence"/>
</dbReference>
<dbReference type="GO" id="GO:1904680">
    <property type="term" value="F:peptide transmembrane transporter activity"/>
    <property type="evidence" value="ECO:0007669"/>
    <property type="project" value="TreeGrafter"/>
</dbReference>